<keyword evidence="2" id="KW-0732">Signal</keyword>
<keyword evidence="11" id="KW-1185">Reference proteome</keyword>
<dbReference type="PANTHER" id="PTHR43649:SF33">
    <property type="entry name" value="POLYGALACTURONAN_RHAMNOGALACTURONAN-BINDING PROTEIN YTCQ"/>
    <property type="match status" value="1"/>
</dbReference>
<dbReference type="CDD" id="cd07377">
    <property type="entry name" value="WHTH_GntR"/>
    <property type="match status" value="1"/>
</dbReference>
<dbReference type="PROSITE" id="PS50949">
    <property type="entry name" value="HTH_GNTR"/>
    <property type="match status" value="1"/>
</dbReference>
<feature type="domain" description="HTH gntR-type" evidence="9">
    <location>
        <begin position="6"/>
        <end position="74"/>
    </location>
</feature>
<gene>
    <name evidence="10" type="ORF">ACFPYJ_03530</name>
</gene>
<evidence type="ECO:0000256" key="3">
    <source>
        <dbReference type="ARBA" id="ARBA00023015"/>
    </source>
</evidence>
<evidence type="ECO:0000313" key="10">
    <source>
        <dbReference type="EMBL" id="MFC5648199.1"/>
    </source>
</evidence>
<evidence type="ECO:0000256" key="7">
    <source>
        <dbReference type="ARBA" id="ARBA00023163"/>
    </source>
</evidence>
<dbReference type="SMART" id="SM00345">
    <property type="entry name" value="HTH_GNTR"/>
    <property type="match status" value="1"/>
</dbReference>
<evidence type="ECO:0000256" key="6">
    <source>
        <dbReference type="ARBA" id="ARBA00023139"/>
    </source>
</evidence>
<evidence type="ECO:0000256" key="4">
    <source>
        <dbReference type="ARBA" id="ARBA00023125"/>
    </source>
</evidence>
<organism evidence="10 11">
    <name type="scientific">Paenibacillus solisilvae</name>
    <dbReference type="NCBI Taxonomy" id="2486751"/>
    <lineage>
        <taxon>Bacteria</taxon>
        <taxon>Bacillati</taxon>
        <taxon>Bacillota</taxon>
        <taxon>Bacilli</taxon>
        <taxon>Bacillales</taxon>
        <taxon>Paenibacillaceae</taxon>
        <taxon>Paenibacillus</taxon>
    </lineage>
</organism>
<evidence type="ECO:0000256" key="2">
    <source>
        <dbReference type="ARBA" id="ARBA00022729"/>
    </source>
</evidence>
<name>A0ABW0VU52_9BACL</name>
<dbReference type="Gene3D" id="3.40.190.10">
    <property type="entry name" value="Periplasmic binding protein-like II"/>
    <property type="match status" value="1"/>
</dbReference>
<comment type="caution">
    <text evidence="10">The sequence shown here is derived from an EMBL/GenBank/DDBJ whole genome shotgun (WGS) entry which is preliminary data.</text>
</comment>
<keyword evidence="4" id="KW-0238">DNA-binding</keyword>
<dbReference type="InterPro" id="IPR036390">
    <property type="entry name" value="WH_DNA-bd_sf"/>
</dbReference>
<proteinExistence type="predicted"/>
<evidence type="ECO:0000313" key="11">
    <source>
        <dbReference type="Proteomes" id="UP001596047"/>
    </source>
</evidence>
<keyword evidence="3" id="KW-0805">Transcription regulation</keyword>
<protein>
    <submittedName>
        <fullName evidence="10">Extracellular solute-binding protein</fullName>
    </submittedName>
</protein>
<evidence type="ECO:0000259" key="9">
    <source>
        <dbReference type="PROSITE" id="PS50949"/>
    </source>
</evidence>
<keyword evidence="8" id="KW-0449">Lipoprotein</keyword>
<evidence type="ECO:0000256" key="1">
    <source>
        <dbReference type="ARBA" id="ARBA00022475"/>
    </source>
</evidence>
<dbReference type="Proteomes" id="UP001596047">
    <property type="component" value="Unassembled WGS sequence"/>
</dbReference>
<keyword evidence="7" id="KW-0804">Transcription</keyword>
<evidence type="ECO:0000256" key="8">
    <source>
        <dbReference type="ARBA" id="ARBA00023288"/>
    </source>
</evidence>
<evidence type="ECO:0000256" key="5">
    <source>
        <dbReference type="ARBA" id="ARBA00023136"/>
    </source>
</evidence>
<dbReference type="SUPFAM" id="SSF53850">
    <property type="entry name" value="Periplasmic binding protein-like II"/>
    <property type="match status" value="1"/>
</dbReference>
<accession>A0ABW0VU52</accession>
<keyword evidence="5" id="KW-0472">Membrane</keyword>
<dbReference type="PANTHER" id="PTHR43649">
    <property type="entry name" value="ARABINOSE-BINDING PROTEIN-RELATED"/>
    <property type="match status" value="1"/>
</dbReference>
<reference evidence="11" key="1">
    <citation type="journal article" date="2019" name="Int. J. Syst. Evol. Microbiol.">
        <title>The Global Catalogue of Microorganisms (GCM) 10K type strain sequencing project: providing services to taxonomists for standard genome sequencing and annotation.</title>
        <authorList>
            <consortium name="The Broad Institute Genomics Platform"/>
            <consortium name="The Broad Institute Genome Sequencing Center for Infectious Disease"/>
            <person name="Wu L."/>
            <person name="Ma J."/>
        </authorList>
    </citation>
    <scope>NUCLEOTIDE SEQUENCE [LARGE SCALE GENOMIC DNA]</scope>
    <source>
        <strain evidence="11">CGMCC 1.3240</strain>
    </source>
</reference>
<dbReference type="Pfam" id="PF13416">
    <property type="entry name" value="SBP_bac_8"/>
    <property type="match status" value="1"/>
</dbReference>
<keyword evidence="6" id="KW-0564">Palmitate</keyword>
<dbReference type="Pfam" id="PF00392">
    <property type="entry name" value="GntR"/>
    <property type="match status" value="1"/>
</dbReference>
<dbReference type="SUPFAM" id="SSF46785">
    <property type="entry name" value="Winged helix' DNA-binding domain"/>
    <property type="match status" value="1"/>
</dbReference>
<dbReference type="InterPro" id="IPR006059">
    <property type="entry name" value="SBP"/>
</dbReference>
<dbReference type="Gene3D" id="1.10.10.10">
    <property type="entry name" value="Winged helix-like DNA-binding domain superfamily/Winged helix DNA-binding domain"/>
    <property type="match status" value="1"/>
</dbReference>
<dbReference type="InterPro" id="IPR036388">
    <property type="entry name" value="WH-like_DNA-bd_sf"/>
</dbReference>
<dbReference type="PRINTS" id="PR00035">
    <property type="entry name" value="HTHGNTR"/>
</dbReference>
<dbReference type="InterPro" id="IPR000524">
    <property type="entry name" value="Tscrpt_reg_HTH_GntR"/>
</dbReference>
<dbReference type="InterPro" id="IPR050490">
    <property type="entry name" value="Bact_solute-bd_prot1"/>
</dbReference>
<sequence length="460" mass="52767">MRRENEFRYTQLASILREQIISGYIKPGEFILSENDLCRYYGMSRTSVRKSLDNLLKEGLIVKKAGLGTIVSPDLIIDEPGTKVLRILATSPSHFMDICMPMIIEEFQKHYPNVKVKCLGFPTEEFWESVRASNELGLQADIILVGDRQLIEMEDAGPFIDLKEPMKDIFQGLYPTLRSAFSSIKAIPVTFSSVYLVYNPNLFQKYNVPLPKHDWTREDFLRAAQLLTMDTDSDGIVDQYGFALSPAINRWTMFALQNGVNFKEDVQREALVKTLTFLHDLLYRYRIATLLPKQQLNLEVFIREKAAMVLTTAIELAGWRNEKLQFEPRVASMPFGDTQAPLLIANAMMIPEGCNDEEMAIRFLKFALSYEIQEKISRNKHFLSVLESVNEAIWDKTTLLSLNIVNDRLSNSRFLNEIFPDLGMLEEIESEMALYWAGLESANHFADWLLGMIARQEKKG</sequence>
<keyword evidence="1" id="KW-1003">Cell membrane</keyword>
<dbReference type="RefSeq" id="WP_379186654.1">
    <property type="nucleotide sequence ID" value="NZ_JBHSOW010000015.1"/>
</dbReference>
<dbReference type="EMBL" id="JBHSOW010000015">
    <property type="protein sequence ID" value="MFC5648199.1"/>
    <property type="molecule type" value="Genomic_DNA"/>
</dbReference>